<dbReference type="GO" id="GO:0009234">
    <property type="term" value="P:menaquinone biosynthetic process"/>
    <property type="evidence" value="ECO:0007669"/>
    <property type="project" value="InterPro"/>
</dbReference>
<dbReference type="PIRSF" id="PIRSF004983">
    <property type="entry name" value="MenD"/>
    <property type="match status" value="1"/>
</dbReference>
<protein>
    <recommendedName>
        <fullName evidence="6">Thiamine pyrophosphate enzyme N-terminal TPP-binding domain-containing protein</fullName>
    </recommendedName>
</protein>
<name>A0A0H5SF80_HERHM</name>
<evidence type="ECO:0000256" key="4">
    <source>
        <dbReference type="ARBA" id="ARBA00023052"/>
    </source>
</evidence>
<keyword evidence="8" id="KW-1185">Reference proteome</keyword>
<feature type="domain" description="Thiamine pyrophosphate enzyme N-terminal TPP-binding" evidence="6">
    <location>
        <begin position="13"/>
        <end position="121"/>
    </location>
</feature>
<evidence type="ECO:0000313" key="7">
    <source>
        <dbReference type="EMBL" id="CRZ34084.1"/>
    </source>
</evidence>
<dbReference type="InterPro" id="IPR004433">
    <property type="entry name" value="MenaQ_synth_MenD"/>
</dbReference>
<reference evidence="7 8" key="1">
    <citation type="submission" date="2015-06" db="EMBL/GenBank/DDBJ databases">
        <authorList>
            <person name="Wibberg Daniel"/>
        </authorList>
    </citation>
    <scope>NUCLEOTIDE SEQUENCE [LARGE SCALE GENOMIC DNA]</scope>
    <source>
        <strain evidence="7 8">T3/55T</strain>
    </source>
</reference>
<keyword evidence="4" id="KW-0786">Thiamine pyrophosphate</keyword>
<dbReference type="AlphaFoldDB" id="A0A0H5SF80"/>
<evidence type="ECO:0000313" key="8">
    <source>
        <dbReference type="Proteomes" id="UP000236497"/>
    </source>
</evidence>
<dbReference type="InterPro" id="IPR012001">
    <property type="entry name" value="Thiamin_PyroP_enz_TPP-bd_dom"/>
</dbReference>
<evidence type="ECO:0000256" key="5">
    <source>
        <dbReference type="ARBA" id="ARBA00023211"/>
    </source>
</evidence>
<dbReference type="OrthoDB" id="9791859at2"/>
<dbReference type="InterPro" id="IPR029061">
    <property type="entry name" value="THDP-binding"/>
</dbReference>
<evidence type="ECO:0000256" key="1">
    <source>
        <dbReference type="ARBA" id="ARBA00022679"/>
    </source>
</evidence>
<dbReference type="PANTHER" id="PTHR42916:SF1">
    <property type="entry name" value="PROTEIN PHYLLO, CHLOROPLASTIC"/>
    <property type="match status" value="1"/>
</dbReference>
<dbReference type="Proteomes" id="UP000236497">
    <property type="component" value="Unassembled WGS sequence"/>
</dbReference>
<organism evidence="7 8">
    <name type="scientific">Herbinix hemicellulosilytica</name>
    <dbReference type="NCBI Taxonomy" id="1564487"/>
    <lineage>
        <taxon>Bacteria</taxon>
        <taxon>Bacillati</taxon>
        <taxon>Bacillota</taxon>
        <taxon>Clostridia</taxon>
        <taxon>Lachnospirales</taxon>
        <taxon>Lachnospiraceae</taxon>
        <taxon>Herbinix</taxon>
    </lineage>
</organism>
<gene>
    <name evidence="7" type="ORF">HHT355_0881</name>
</gene>
<evidence type="ECO:0000259" key="6">
    <source>
        <dbReference type="Pfam" id="PF02776"/>
    </source>
</evidence>
<accession>A0A0H5SF80</accession>
<dbReference type="GO" id="GO:0046872">
    <property type="term" value="F:metal ion binding"/>
    <property type="evidence" value="ECO:0007669"/>
    <property type="project" value="UniProtKB-KW"/>
</dbReference>
<dbReference type="Gene3D" id="3.40.50.970">
    <property type="match status" value="2"/>
</dbReference>
<proteinExistence type="predicted"/>
<dbReference type="GO" id="GO:0030976">
    <property type="term" value="F:thiamine pyrophosphate binding"/>
    <property type="evidence" value="ECO:0007669"/>
    <property type="project" value="InterPro"/>
</dbReference>
<keyword evidence="3" id="KW-0460">Magnesium</keyword>
<evidence type="ECO:0000256" key="3">
    <source>
        <dbReference type="ARBA" id="ARBA00022842"/>
    </source>
</evidence>
<keyword evidence="5" id="KW-0464">Manganese</keyword>
<keyword evidence="2" id="KW-0479">Metal-binding</keyword>
<dbReference type="PANTHER" id="PTHR42916">
    <property type="entry name" value="2-SUCCINYL-5-ENOLPYRUVYL-6-HYDROXY-3-CYCLOHEXENE-1-CARBOXYLATE SYNTHASE"/>
    <property type="match status" value="1"/>
</dbReference>
<dbReference type="RefSeq" id="WP_103202198.1">
    <property type="nucleotide sequence ID" value="NZ_CVTD020000010.1"/>
</dbReference>
<sequence>MTAHYTDEKNVLILIALLKGHGIRKVIASPGTTNITFVKSLQNDPFFEIYSSIDERSAAYMACGLASETGEPVVLSCTGATASRNYMSGLTEAYYRKLPILAVTSTQVASKVGHNIPQIIDRSGRPKDIVRYSVHLPLVKDDNDWWNCEIKANNAILELSRHGGGPVHINLETGYSRSYNIRELPKVRVIRRITDLKYSPPIPAGKVAVFVGSHAKMTQNEIKALEDFCESNNAVVFCDHTSGYKGRFSIVHSLSSSQRFISYNELRPDLLIHIGEISGDYSANRIVGKQVWRVSRDGELRDTFGKLKYVFEMPEEEFFKHYTKKNKVNTQYLIKWKNHLNQLYKKIPSLPFSNLWIAKKLHDKLPQNSVIHFGILNSLRSWNFFPLHETIDSYANVGGFGIDGCVSSLIGASLADKNRLYFGIVGDLAFFYDMNSLGNKHVGKNIRILLVNNGIGTEFKNFNHPAAAFGIEANEYIAGAGHFGNKSKTLVKNYCESLGFEYLAASNKKEFIQVYKRFITEEMLDKPIVFEVFTNYEYESKALEIITSLDSDAKSDIKKTVKNILGEENIKKIKRYLSF</sequence>
<dbReference type="CDD" id="cd07037">
    <property type="entry name" value="TPP_PYR_MenD"/>
    <property type="match status" value="1"/>
</dbReference>
<dbReference type="EMBL" id="CVTD020000010">
    <property type="protein sequence ID" value="CRZ34084.1"/>
    <property type="molecule type" value="Genomic_DNA"/>
</dbReference>
<dbReference type="GO" id="GO:0070204">
    <property type="term" value="F:2-succinyl-5-enolpyruvyl-6-hydroxy-3-cyclohexene-1-carboxylic-acid synthase activity"/>
    <property type="evidence" value="ECO:0007669"/>
    <property type="project" value="InterPro"/>
</dbReference>
<evidence type="ECO:0000256" key="2">
    <source>
        <dbReference type="ARBA" id="ARBA00022723"/>
    </source>
</evidence>
<dbReference type="SUPFAM" id="SSF52518">
    <property type="entry name" value="Thiamin diphosphate-binding fold (THDP-binding)"/>
    <property type="match status" value="2"/>
</dbReference>
<keyword evidence="1" id="KW-0808">Transferase</keyword>
<dbReference type="Pfam" id="PF02776">
    <property type="entry name" value="TPP_enzyme_N"/>
    <property type="match status" value="1"/>
</dbReference>
<dbReference type="Gene3D" id="3.40.50.1220">
    <property type="entry name" value="TPP-binding domain"/>
    <property type="match status" value="1"/>
</dbReference>